<dbReference type="EMBL" id="JAOPGA020001475">
    <property type="protein sequence ID" value="KAL0488796.1"/>
    <property type="molecule type" value="Genomic_DNA"/>
</dbReference>
<proteinExistence type="predicted"/>
<name>A0AAW2ZJA9_9EUKA</name>
<accession>A0AAW2ZJA9</accession>
<keyword evidence="2" id="KW-1185">Reference proteome</keyword>
<protein>
    <submittedName>
        <fullName evidence="1">Uncharacterized protein</fullName>
    </submittedName>
</protein>
<dbReference type="Proteomes" id="UP001431209">
    <property type="component" value="Unassembled WGS sequence"/>
</dbReference>
<evidence type="ECO:0000313" key="2">
    <source>
        <dbReference type="Proteomes" id="UP001431209"/>
    </source>
</evidence>
<comment type="caution">
    <text evidence="1">The sequence shown here is derived from an EMBL/GenBank/DDBJ whole genome shotgun (WGS) entry which is preliminary data.</text>
</comment>
<reference evidence="1 2" key="1">
    <citation type="submission" date="2024-03" db="EMBL/GenBank/DDBJ databases">
        <title>The Acrasis kona genome and developmental transcriptomes reveal deep origins of eukaryotic multicellular pathways.</title>
        <authorList>
            <person name="Sheikh S."/>
            <person name="Fu C.-J."/>
            <person name="Brown M.W."/>
            <person name="Baldauf S.L."/>
        </authorList>
    </citation>
    <scope>NUCLEOTIDE SEQUENCE [LARGE SCALE GENOMIC DNA]</scope>
    <source>
        <strain evidence="1 2">ATCC MYA-3509</strain>
    </source>
</reference>
<organism evidence="1 2">
    <name type="scientific">Acrasis kona</name>
    <dbReference type="NCBI Taxonomy" id="1008807"/>
    <lineage>
        <taxon>Eukaryota</taxon>
        <taxon>Discoba</taxon>
        <taxon>Heterolobosea</taxon>
        <taxon>Tetramitia</taxon>
        <taxon>Eutetramitia</taxon>
        <taxon>Acrasidae</taxon>
        <taxon>Acrasis</taxon>
    </lineage>
</organism>
<gene>
    <name evidence="1" type="ORF">AKO1_003867</name>
</gene>
<dbReference type="AlphaFoldDB" id="A0AAW2ZJA9"/>
<sequence length="174" mass="19450">MLKIAPKPTTKCATPKKSAKRGLIPLVLNTKIIGPILNINESDTSNDSILLKSMTVMNFFSIPSCTYDDIPYLSTSTCDPTIEPETVVDSNPDLWKREFSDTKHILTLCELVMNGESSKQTITSEFAKKISCYSKACVDRQLKQVSVRRQGVRGYGYYIKDAVLRDLNITSQSM</sequence>
<evidence type="ECO:0000313" key="1">
    <source>
        <dbReference type="EMBL" id="KAL0488796.1"/>
    </source>
</evidence>